<organism evidence="1">
    <name type="scientific">Caldithrix abyssi</name>
    <dbReference type="NCBI Taxonomy" id="187145"/>
    <lineage>
        <taxon>Bacteria</taxon>
        <taxon>Pseudomonadati</taxon>
        <taxon>Calditrichota</taxon>
        <taxon>Calditrichia</taxon>
        <taxon>Calditrichales</taxon>
        <taxon>Calditrichaceae</taxon>
        <taxon>Caldithrix</taxon>
    </lineage>
</organism>
<dbReference type="AlphaFoldDB" id="A0A7V5H578"/>
<proteinExistence type="predicted"/>
<sequence>MKKVIALAIILITIFYIRGVFPAQDTTATKNATEVQKKSKEKILPQLQLQEYTIVGLARITLPQKTRGQIFKKVSINWVNNQAVLEKPTSKIDFQFSNIKPSLLRLYQFPWLNSRIYYGSFNTLGLELNSQFKVNSFLPYFTAQVAQSDGHTENAQWSVAQLRTGLHQKIGKGHIFHSGIVYEWNKKGIWRDYKQLHRDWEVQTGLWDFFTRIEQRWTERFKTQIQGRYFLDDHENAFIYKDRGFSVSAGGRLDVKNTVVEVKTEFQNSAIKVSNGNLTQGSTILFDQERFKLKLFNGQFTLQQCLGPFKALAGVLYQTGKEELVLEGIQNNPKFIRPVASFSIGSEGLGAIRVAYRPAIELTRFRSLVRTLPFIDVRNLQLINYTSRFESEVKWQIASIFRLNIQGTIVTAENYPSPILPGDLFRIAGQEAVYPGWKYDVLEKVQISELKGNINWQFVPKMQLDLWVNLR</sequence>
<accession>A0A7V5H578</accession>
<comment type="caution">
    <text evidence="1">The sequence shown here is derived from an EMBL/GenBank/DDBJ whole genome shotgun (WGS) entry which is preliminary data.</text>
</comment>
<protein>
    <submittedName>
        <fullName evidence="1">Uncharacterized protein</fullName>
    </submittedName>
</protein>
<evidence type="ECO:0000313" key="1">
    <source>
        <dbReference type="EMBL" id="HHE56025.1"/>
    </source>
</evidence>
<name>A0A7V5H578_CALAY</name>
<reference evidence="1" key="1">
    <citation type="journal article" date="2020" name="mSystems">
        <title>Genome- and Community-Level Interaction Insights into Carbon Utilization and Element Cycling Functions of Hydrothermarchaeota in Hydrothermal Sediment.</title>
        <authorList>
            <person name="Zhou Z."/>
            <person name="Liu Y."/>
            <person name="Xu W."/>
            <person name="Pan J."/>
            <person name="Luo Z.H."/>
            <person name="Li M."/>
        </authorList>
    </citation>
    <scope>NUCLEOTIDE SEQUENCE [LARGE SCALE GENOMIC DNA]</scope>
    <source>
        <strain evidence="1">HyVt-76</strain>
    </source>
</reference>
<feature type="non-terminal residue" evidence="1">
    <location>
        <position position="471"/>
    </location>
</feature>
<dbReference type="Proteomes" id="UP000886111">
    <property type="component" value="Unassembled WGS sequence"/>
</dbReference>
<gene>
    <name evidence="1" type="ORF">ENL21_09600</name>
</gene>
<dbReference type="EMBL" id="DRTD01000722">
    <property type="protein sequence ID" value="HHE56025.1"/>
    <property type="molecule type" value="Genomic_DNA"/>
</dbReference>